<keyword evidence="4" id="KW-0547">Nucleotide-binding</keyword>
<evidence type="ECO:0000256" key="1">
    <source>
        <dbReference type="ARBA" id="ARBA00004429"/>
    </source>
</evidence>
<dbReference type="InterPro" id="IPR011527">
    <property type="entry name" value="ABC1_TM_dom"/>
</dbReference>
<evidence type="ECO:0000259" key="11">
    <source>
        <dbReference type="PROSITE" id="PS50893"/>
    </source>
</evidence>
<dbReference type="InterPro" id="IPR027417">
    <property type="entry name" value="P-loop_NTPase"/>
</dbReference>
<evidence type="ECO:0000256" key="3">
    <source>
        <dbReference type="ARBA" id="ARBA00022692"/>
    </source>
</evidence>
<keyword evidence="6" id="KW-1278">Translocase</keyword>
<evidence type="ECO:0000259" key="12">
    <source>
        <dbReference type="PROSITE" id="PS50929"/>
    </source>
</evidence>
<dbReference type="Gene3D" id="1.20.1560.10">
    <property type="entry name" value="ABC transporter type 1, transmembrane domain"/>
    <property type="match status" value="1"/>
</dbReference>
<evidence type="ECO:0000256" key="8">
    <source>
        <dbReference type="ARBA" id="ARBA00023136"/>
    </source>
</evidence>
<feature type="domain" description="ABC transmembrane type-1" evidence="12">
    <location>
        <begin position="27"/>
        <end position="306"/>
    </location>
</feature>
<feature type="transmembrane region" description="Helical" evidence="10">
    <location>
        <begin position="162"/>
        <end position="183"/>
    </location>
</feature>
<protein>
    <submittedName>
        <fullName evidence="13">ATP-binding cassette subfamily C protein CydC</fullName>
    </submittedName>
</protein>
<keyword evidence="7 10" id="KW-1133">Transmembrane helix</keyword>
<keyword evidence="3 10" id="KW-0812">Transmembrane</keyword>
<dbReference type="SUPFAM" id="SSF52540">
    <property type="entry name" value="P-loop containing nucleoside triphosphate hydrolases"/>
    <property type="match status" value="1"/>
</dbReference>
<sequence>MNERLRRDPLWRALDLLGLRGKPVARSLGLGILGAGSALALAALSAWLITRAWQMPPVLYLSVAVTAVRALGISRGLFRYLERLATHDLALDAMSAARQRLYLALAEGPAGYSVSLRRGELLARTGSDVDEIGNAVIRALIPIGVSLVVSGAAVAVMAIVSLWAALALAVCLVISAVFAPWLAARGAARATHDGAAAQERSAEAVMALLEHAPELAVARRRHDVLDDARLAELDVERATDRGAAQGAWGTAALPLSVGISVIVAALVGIGLANDVSPMTLGVLILLPLSAFESTGVMTEAALQLQRSRGAARRIMAMIDRSDDYRAVERRTSPNLGAGEIRVRGLRWGWPGGAVFGGDSGLDLDVAPGTRIAVVGPSGCGKSTLLLTLAGLLDPVSGSVVQPESDEPVVRYFAEDGHIFVTSVRENLLVARGDATEDELARATERVGLGAWIRGLPDGLDTQLDAGAESISGGQRRRLLLARALINPAPIVLVDEPAENLDRDDAAVMQTELLDVEGDLLEPERALVMVTHQLPREHRADLVVDLAECSLGEKAVADSGNRE</sequence>
<name>A0A318RRR5_WILLI</name>
<keyword evidence="14" id="KW-1185">Reference proteome</keyword>
<evidence type="ECO:0000256" key="6">
    <source>
        <dbReference type="ARBA" id="ARBA00022967"/>
    </source>
</evidence>
<dbReference type="GO" id="GO:0005886">
    <property type="term" value="C:plasma membrane"/>
    <property type="evidence" value="ECO:0007669"/>
    <property type="project" value="UniProtKB-SubCell"/>
</dbReference>
<evidence type="ECO:0000313" key="13">
    <source>
        <dbReference type="EMBL" id="PYE14971.1"/>
    </source>
</evidence>
<dbReference type="NCBIfam" id="TIGR02868">
    <property type="entry name" value="CydC"/>
    <property type="match status" value="1"/>
</dbReference>
<evidence type="ECO:0000256" key="2">
    <source>
        <dbReference type="ARBA" id="ARBA00022519"/>
    </source>
</evidence>
<evidence type="ECO:0000256" key="10">
    <source>
        <dbReference type="SAM" id="Phobius"/>
    </source>
</evidence>
<dbReference type="InterPro" id="IPR003439">
    <property type="entry name" value="ABC_transporter-like_ATP-bd"/>
</dbReference>
<accession>A0A318RRR5</accession>
<dbReference type="PANTHER" id="PTHR24221">
    <property type="entry name" value="ATP-BINDING CASSETTE SUB-FAMILY B"/>
    <property type="match status" value="1"/>
</dbReference>
<dbReference type="GO" id="GO:0045454">
    <property type="term" value="P:cell redox homeostasis"/>
    <property type="evidence" value="ECO:0007669"/>
    <property type="project" value="InterPro"/>
</dbReference>
<evidence type="ECO:0000256" key="4">
    <source>
        <dbReference type="ARBA" id="ARBA00022741"/>
    </source>
</evidence>
<evidence type="ECO:0000256" key="7">
    <source>
        <dbReference type="ARBA" id="ARBA00022989"/>
    </source>
</evidence>
<dbReference type="InterPro" id="IPR003593">
    <property type="entry name" value="AAA+_ATPase"/>
</dbReference>
<dbReference type="SUPFAM" id="SSF90123">
    <property type="entry name" value="ABC transporter transmembrane region"/>
    <property type="match status" value="1"/>
</dbReference>
<evidence type="ECO:0000256" key="5">
    <source>
        <dbReference type="ARBA" id="ARBA00022840"/>
    </source>
</evidence>
<feature type="domain" description="ABC transporter" evidence="11">
    <location>
        <begin position="340"/>
        <end position="562"/>
    </location>
</feature>
<dbReference type="AlphaFoldDB" id="A0A318RRR5"/>
<feature type="transmembrane region" description="Helical" evidence="10">
    <location>
        <begin position="55"/>
        <end position="73"/>
    </location>
</feature>
<feature type="transmembrane region" description="Helical" evidence="10">
    <location>
        <begin position="251"/>
        <end position="272"/>
    </location>
</feature>
<dbReference type="PROSITE" id="PS00211">
    <property type="entry name" value="ABC_TRANSPORTER_1"/>
    <property type="match status" value="1"/>
</dbReference>
<dbReference type="GO" id="GO:0005524">
    <property type="term" value="F:ATP binding"/>
    <property type="evidence" value="ECO:0007669"/>
    <property type="project" value="UniProtKB-KW"/>
</dbReference>
<keyword evidence="2" id="KW-1003">Cell membrane</keyword>
<keyword evidence="5 13" id="KW-0067">ATP-binding</keyword>
<dbReference type="Gene3D" id="3.40.50.300">
    <property type="entry name" value="P-loop containing nucleotide triphosphate hydrolases"/>
    <property type="match status" value="1"/>
</dbReference>
<dbReference type="SMART" id="SM00382">
    <property type="entry name" value="AAA"/>
    <property type="match status" value="1"/>
</dbReference>
<gene>
    <name evidence="13" type="ORF">DFR67_11146</name>
</gene>
<dbReference type="EMBL" id="QJSP01000011">
    <property type="protein sequence ID" value="PYE14971.1"/>
    <property type="molecule type" value="Genomic_DNA"/>
</dbReference>
<dbReference type="Pfam" id="PF00005">
    <property type="entry name" value="ABC_tran"/>
    <property type="match status" value="1"/>
</dbReference>
<keyword evidence="8 10" id="KW-0472">Membrane</keyword>
<dbReference type="GO" id="GO:0034040">
    <property type="term" value="F:ATPase-coupled lipid transmembrane transporter activity"/>
    <property type="evidence" value="ECO:0007669"/>
    <property type="project" value="TreeGrafter"/>
</dbReference>
<dbReference type="InterPro" id="IPR039421">
    <property type="entry name" value="Type_1_exporter"/>
</dbReference>
<keyword evidence="2" id="KW-0997">Cell inner membrane</keyword>
<dbReference type="InterPro" id="IPR017871">
    <property type="entry name" value="ABC_transporter-like_CS"/>
</dbReference>
<dbReference type="InterPro" id="IPR036640">
    <property type="entry name" value="ABC1_TM_sf"/>
</dbReference>
<dbReference type="PROSITE" id="PS50929">
    <property type="entry name" value="ABC_TM1F"/>
    <property type="match status" value="1"/>
</dbReference>
<proteinExistence type="inferred from homology"/>
<comment type="subcellular location">
    <subcellularLocation>
        <location evidence="1">Cell inner membrane</location>
        <topology evidence="1">Multi-pass membrane protein</topology>
    </subcellularLocation>
</comment>
<dbReference type="InterPro" id="IPR014223">
    <property type="entry name" value="ABC_CydC/D"/>
</dbReference>
<comment type="caution">
    <text evidence="13">The sequence shown here is derived from an EMBL/GenBank/DDBJ whole genome shotgun (WGS) entry which is preliminary data.</text>
</comment>
<dbReference type="PROSITE" id="PS50893">
    <property type="entry name" value="ABC_TRANSPORTER_2"/>
    <property type="match status" value="1"/>
</dbReference>
<dbReference type="GO" id="GO:0016887">
    <property type="term" value="F:ATP hydrolysis activity"/>
    <property type="evidence" value="ECO:0007669"/>
    <property type="project" value="InterPro"/>
</dbReference>
<evidence type="ECO:0000313" key="14">
    <source>
        <dbReference type="Proteomes" id="UP000247591"/>
    </source>
</evidence>
<reference evidence="13 14" key="1">
    <citation type="submission" date="2018-06" db="EMBL/GenBank/DDBJ databases">
        <title>Genomic Encyclopedia of Type Strains, Phase IV (KMG-IV): sequencing the most valuable type-strain genomes for metagenomic binning, comparative biology and taxonomic classification.</title>
        <authorList>
            <person name="Goeker M."/>
        </authorList>
    </citation>
    <scope>NUCLEOTIDE SEQUENCE [LARGE SCALE GENOMIC DNA]</scope>
    <source>
        <strain evidence="13 14">DSM 45521</strain>
    </source>
</reference>
<dbReference type="PANTHER" id="PTHR24221:SF654">
    <property type="entry name" value="ATP-BINDING CASSETTE SUB-FAMILY B MEMBER 6"/>
    <property type="match status" value="1"/>
</dbReference>
<organism evidence="13 14">
    <name type="scientific">Williamsia limnetica</name>
    <dbReference type="NCBI Taxonomy" id="882452"/>
    <lineage>
        <taxon>Bacteria</taxon>
        <taxon>Bacillati</taxon>
        <taxon>Actinomycetota</taxon>
        <taxon>Actinomycetes</taxon>
        <taxon>Mycobacteriales</taxon>
        <taxon>Nocardiaceae</taxon>
        <taxon>Williamsia</taxon>
    </lineage>
</organism>
<comment type="similarity">
    <text evidence="9">Belongs to the ABC transporter superfamily. Siderophore-Fe(3+) uptake transporter (SIUT) (TC 3.A.1.21) family.</text>
</comment>
<feature type="transmembrane region" description="Helical" evidence="10">
    <location>
        <begin position="135"/>
        <end position="156"/>
    </location>
</feature>
<dbReference type="GO" id="GO:0034775">
    <property type="term" value="P:glutathione transmembrane transport"/>
    <property type="evidence" value="ECO:0007669"/>
    <property type="project" value="InterPro"/>
</dbReference>
<dbReference type="GO" id="GO:0140359">
    <property type="term" value="F:ABC-type transporter activity"/>
    <property type="evidence" value="ECO:0007669"/>
    <property type="project" value="InterPro"/>
</dbReference>
<dbReference type="Proteomes" id="UP000247591">
    <property type="component" value="Unassembled WGS sequence"/>
</dbReference>
<feature type="transmembrane region" description="Helical" evidence="10">
    <location>
        <begin position="28"/>
        <end position="49"/>
    </location>
</feature>
<dbReference type="OrthoDB" id="3237158at2"/>
<evidence type="ECO:0000256" key="9">
    <source>
        <dbReference type="ARBA" id="ARBA00023455"/>
    </source>
</evidence>